<dbReference type="SUPFAM" id="SSF100950">
    <property type="entry name" value="NagB/RpiA/CoA transferase-like"/>
    <property type="match status" value="1"/>
</dbReference>
<dbReference type="PANTHER" id="PTHR11054:SF0">
    <property type="entry name" value="6-PHOSPHOGLUCONOLACTONASE"/>
    <property type="match status" value="1"/>
</dbReference>
<dbReference type="EMBL" id="CP015118">
    <property type="protein sequence ID" value="ARN19195.1"/>
    <property type="molecule type" value="Genomic_DNA"/>
</dbReference>
<dbReference type="UniPathway" id="UPA00115">
    <property type="reaction ID" value="UER00409"/>
</dbReference>
<reference evidence="9 10" key="1">
    <citation type="submission" date="2016-04" db="EMBL/GenBank/DDBJ databases">
        <title>Complete genome sequence of natural rubber-degrading, novel Gram-negative bacterium, Rhizobacter gummiphilus strain NS21.</title>
        <authorList>
            <person name="Tabata M."/>
            <person name="Kasai D."/>
            <person name="Fukuda M."/>
        </authorList>
    </citation>
    <scope>NUCLEOTIDE SEQUENCE [LARGE SCALE GENOMIC DNA]</scope>
    <source>
        <strain evidence="9 10">NS21</strain>
    </source>
</reference>
<evidence type="ECO:0000313" key="10">
    <source>
        <dbReference type="Proteomes" id="UP000193427"/>
    </source>
</evidence>
<gene>
    <name evidence="7" type="primary">pgl</name>
    <name evidence="9" type="ORF">A4W93_04305</name>
</gene>
<evidence type="ECO:0000256" key="5">
    <source>
        <dbReference type="ARBA" id="ARBA00013198"/>
    </source>
</evidence>
<dbReference type="Pfam" id="PF01182">
    <property type="entry name" value="Glucosamine_iso"/>
    <property type="match status" value="1"/>
</dbReference>
<organism evidence="9 10">
    <name type="scientific">Piscinibacter gummiphilus</name>
    <dbReference type="NCBI Taxonomy" id="946333"/>
    <lineage>
        <taxon>Bacteria</taxon>
        <taxon>Pseudomonadati</taxon>
        <taxon>Pseudomonadota</taxon>
        <taxon>Betaproteobacteria</taxon>
        <taxon>Burkholderiales</taxon>
        <taxon>Sphaerotilaceae</taxon>
        <taxon>Piscinibacter</taxon>
    </lineage>
</organism>
<dbReference type="InterPro" id="IPR037171">
    <property type="entry name" value="NagB/RpiA_transferase-like"/>
</dbReference>
<dbReference type="KEGG" id="rgu:A4W93_04305"/>
<dbReference type="Proteomes" id="UP000193427">
    <property type="component" value="Chromosome"/>
</dbReference>
<evidence type="ECO:0000256" key="1">
    <source>
        <dbReference type="ARBA" id="ARBA00000832"/>
    </source>
</evidence>
<dbReference type="InterPro" id="IPR039104">
    <property type="entry name" value="6PGL"/>
</dbReference>
<dbReference type="Gene3D" id="3.40.50.1360">
    <property type="match status" value="1"/>
</dbReference>
<feature type="domain" description="Glucosamine/galactosamine-6-phosphate isomerase" evidence="8">
    <location>
        <begin position="19"/>
        <end position="225"/>
    </location>
</feature>
<dbReference type="GO" id="GO:0017057">
    <property type="term" value="F:6-phosphogluconolactonase activity"/>
    <property type="evidence" value="ECO:0007669"/>
    <property type="project" value="UniProtKB-UniRule"/>
</dbReference>
<dbReference type="PANTHER" id="PTHR11054">
    <property type="entry name" value="6-PHOSPHOGLUCONOLACTONASE"/>
    <property type="match status" value="1"/>
</dbReference>
<accession>A0A1W6L4F2</accession>
<comment type="catalytic activity">
    <reaction evidence="1 7">
        <text>6-phospho-D-glucono-1,5-lactone + H2O = 6-phospho-D-gluconate + H(+)</text>
        <dbReference type="Rhea" id="RHEA:12556"/>
        <dbReference type="ChEBI" id="CHEBI:15377"/>
        <dbReference type="ChEBI" id="CHEBI:15378"/>
        <dbReference type="ChEBI" id="CHEBI:57955"/>
        <dbReference type="ChEBI" id="CHEBI:58759"/>
        <dbReference type="EC" id="3.1.1.31"/>
    </reaction>
</comment>
<comment type="pathway">
    <text evidence="3 7">Carbohydrate degradation; pentose phosphate pathway; D-ribulose 5-phosphate from D-glucose 6-phosphate (oxidative stage): step 2/3.</text>
</comment>
<dbReference type="NCBIfam" id="TIGR01198">
    <property type="entry name" value="pgl"/>
    <property type="match status" value="1"/>
</dbReference>
<proteinExistence type="inferred from homology"/>
<protein>
    <recommendedName>
        <fullName evidence="6 7">6-phosphogluconolactonase</fullName>
        <shortName evidence="7">6PGL</shortName>
        <ecNumber evidence="5 7">3.1.1.31</ecNumber>
    </recommendedName>
</protein>
<dbReference type="InterPro" id="IPR006148">
    <property type="entry name" value="Glc/Gal-6P_isomerase"/>
</dbReference>
<keyword evidence="7" id="KW-0378">Hydrolase</keyword>
<evidence type="ECO:0000256" key="3">
    <source>
        <dbReference type="ARBA" id="ARBA00004961"/>
    </source>
</evidence>
<sequence length="239" mass="25488">MTPNSLREPDLATFENPLQAAQTLAHELVGILAAALQARGAATLAVSGGRSPKLLFDELARSRLDWSRVTVTLVDERWVDPASGDSNERLVRERLLTRHASAATFVPLKTRADHPAEAVEERSRTLQALLAGADAVVLGMGEDGHTASLFPRARGLAEALDPAAAPALAAIEPPVAPHARLGMNLAALLAARHVALLVQGTQKGAMLTAEARAARADNPLPIDALMLHRTRPLRMYWSP</sequence>
<evidence type="ECO:0000259" key="8">
    <source>
        <dbReference type="Pfam" id="PF01182"/>
    </source>
</evidence>
<dbReference type="OrthoDB" id="9810967at2"/>
<dbReference type="InterPro" id="IPR005900">
    <property type="entry name" value="6-phosphogluconolactonase_DevB"/>
</dbReference>
<comment type="function">
    <text evidence="2 7">Hydrolysis of 6-phosphogluconolactone to 6-phosphogluconate.</text>
</comment>
<keyword evidence="10" id="KW-1185">Reference proteome</keyword>
<comment type="similarity">
    <text evidence="4 7">Belongs to the glucosamine/galactosamine-6-phosphate isomerase family. 6-phosphogluconolactonase subfamily.</text>
</comment>
<name>A0A1W6L4F2_9BURK</name>
<evidence type="ECO:0000256" key="2">
    <source>
        <dbReference type="ARBA" id="ARBA00002681"/>
    </source>
</evidence>
<dbReference type="RefSeq" id="WP_085749445.1">
    <property type="nucleotide sequence ID" value="NZ_BSPR01000002.1"/>
</dbReference>
<dbReference type="GO" id="GO:0005975">
    <property type="term" value="P:carbohydrate metabolic process"/>
    <property type="evidence" value="ECO:0007669"/>
    <property type="project" value="UniProtKB-UniRule"/>
</dbReference>
<dbReference type="AlphaFoldDB" id="A0A1W6L4F2"/>
<dbReference type="GO" id="GO:0006098">
    <property type="term" value="P:pentose-phosphate shunt"/>
    <property type="evidence" value="ECO:0007669"/>
    <property type="project" value="UniProtKB-UniPathway"/>
</dbReference>
<dbReference type="CDD" id="cd01400">
    <property type="entry name" value="6PGL"/>
    <property type="match status" value="1"/>
</dbReference>
<evidence type="ECO:0000256" key="4">
    <source>
        <dbReference type="ARBA" id="ARBA00010662"/>
    </source>
</evidence>
<evidence type="ECO:0000256" key="7">
    <source>
        <dbReference type="RuleBase" id="RU365095"/>
    </source>
</evidence>
<dbReference type="STRING" id="946333.A4W93_04305"/>
<evidence type="ECO:0000256" key="6">
    <source>
        <dbReference type="ARBA" id="ARBA00020337"/>
    </source>
</evidence>
<evidence type="ECO:0000313" key="9">
    <source>
        <dbReference type="EMBL" id="ARN19195.1"/>
    </source>
</evidence>
<dbReference type="EC" id="3.1.1.31" evidence="5 7"/>